<feature type="compositionally biased region" description="Basic and acidic residues" evidence="1">
    <location>
        <begin position="78"/>
        <end position="99"/>
    </location>
</feature>
<comment type="caution">
    <text evidence="2">The sequence shown here is derived from an EMBL/GenBank/DDBJ whole genome shotgun (WGS) entry which is preliminary data.</text>
</comment>
<proteinExistence type="predicted"/>
<reference evidence="2" key="1">
    <citation type="submission" date="2022-02" db="EMBL/GenBank/DDBJ databases">
        <title>Atlantic sturgeon de novo genome assembly.</title>
        <authorList>
            <person name="Stock M."/>
            <person name="Klopp C."/>
            <person name="Guiguen Y."/>
            <person name="Cabau C."/>
            <person name="Parinello H."/>
            <person name="Santidrian Yebra-Pimentel E."/>
            <person name="Kuhl H."/>
            <person name="Dirks R.P."/>
            <person name="Guessner J."/>
            <person name="Wuertz S."/>
            <person name="Du K."/>
            <person name="Schartl M."/>
        </authorList>
    </citation>
    <scope>NUCLEOTIDE SEQUENCE</scope>
    <source>
        <strain evidence="2">STURGEONOMICS-FGT-2020</strain>
        <tissue evidence="2">Whole blood</tissue>
    </source>
</reference>
<evidence type="ECO:0000313" key="3">
    <source>
        <dbReference type="Proteomes" id="UP001230051"/>
    </source>
</evidence>
<feature type="compositionally biased region" description="Polar residues" evidence="1">
    <location>
        <begin position="52"/>
        <end position="73"/>
    </location>
</feature>
<gene>
    <name evidence="2" type="primary">ERICH1</name>
    <name evidence="2" type="ORF">AOXY_G6317</name>
</gene>
<feature type="compositionally biased region" description="Basic and acidic residues" evidence="1">
    <location>
        <begin position="40"/>
        <end position="50"/>
    </location>
</feature>
<organism evidence="2 3">
    <name type="scientific">Acipenser oxyrinchus oxyrinchus</name>
    <dbReference type="NCBI Taxonomy" id="40147"/>
    <lineage>
        <taxon>Eukaryota</taxon>
        <taxon>Metazoa</taxon>
        <taxon>Chordata</taxon>
        <taxon>Craniata</taxon>
        <taxon>Vertebrata</taxon>
        <taxon>Euteleostomi</taxon>
        <taxon>Actinopterygii</taxon>
        <taxon>Chondrostei</taxon>
        <taxon>Acipenseriformes</taxon>
        <taxon>Acipenseridae</taxon>
        <taxon>Acipenser</taxon>
    </lineage>
</organism>
<dbReference type="PANTHER" id="PTHR22444">
    <property type="entry name" value="GLUTAMATE-RICH PROTEIN 1"/>
    <property type="match status" value="1"/>
</dbReference>
<evidence type="ECO:0000256" key="1">
    <source>
        <dbReference type="SAM" id="MobiDB-lite"/>
    </source>
</evidence>
<sequence length="334" mass="37773">MSRNRHEVFKEKVLKRLYPFPSENNNKPKTSGTVTAVSKLDQKTNGEFKPCKSSSSIGSEVQASSLQRKQYTVSLPPDDYKISVEKYSEPNEPEARNSEEDTAEEGTPEQIQRRRKRKKRKIGNSSQEKRDARGGDTVAKQDKEKQNLTVTVSKNKKRKLKKKRHKEKLRSAGMIPKSMAVEFTYQPGESSSEDEDLDATERKAAEVLDFLQATQEIYFADRTSPVSEPMVPPATVGGILNNLYTRTVASSDVAVLYELKSLVLLQDIEMLKSALEEFQDNSMMPPGMCLPCQYPFFSPKCLTCSICILVILKTIKYFSKAFIELLFGYAIIQL</sequence>
<protein>
    <submittedName>
        <fullName evidence="2">Glutamate-rich protein 1</fullName>
    </submittedName>
</protein>
<name>A0AAD8GBN9_ACIOX</name>
<feature type="compositionally biased region" description="Basic and acidic residues" evidence="1">
    <location>
        <begin position="127"/>
        <end position="146"/>
    </location>
</feature>
<feature type="compositionally biased region" description="Basic residues" evidence="1">
    <location>
        <begin position="154"/>
        <end position="168"/>
    </location>
</feature>
<dbReference type="PANTHER" id="PTHR22444:SF1">
    <property type="entry name" value="GLUTAMATE-RICH PROTEIN 1"/>
    <property type="match status" value="1"/>
</dbReference>
<feature type="region of interest" description="Disordered" evidence="1">
    <location>
        <begin position="18"/>
        <end position="169"/>
    </location>
</feature>
<evidence type="ECO:0000313" key="2">
    <source>
        <dbReference type="EMBL" id="KAK1171482.1"/>
    </source>
</evidence>
<dbReference type="InterPro" id="IPR026719">
    <property type="entry name" value="ERICH1"/>
</dbReference>
<accession>A0AAD8GBN9</accession>
<keyword evidence="3" id="KW-1185">Reference proteome</keyword>
<feature type="compositionally biased region" description="Polar residues" evidence="1">
    <location>
        <begin position="22"/>
        <end position="36"/>
    </location>
</feature>
<dbReference type="AlphaFoldDB" id="A0AAD8GBN9"/>
<dbReference type="Proteomes" id="UP001230051">
    <property type="component" value="Unassembled WGS sequence"/>
</dbReference>
<dbReference type="EMBL" id="JAGXEW010000005">
    <property type="protein sequence ID" value="KAK1171482.1"/>
    <property type="molecule type" value="Genomic_DNA"/>
</dbReference>
<feature type="compositionally biased region" description="Basic residues" evidence="1">
    <location>
        <begin position="113"/>
        <end position="122"/>
    </location>
</feature>